<feature type="compositionally biased region" description="Basic residues" evidence="1">
    <location>
        <begin position="1"/>
        <end position="12"/>
    </location>
</feature>
<feature type="compositionally biased region" description="Polar residues" evidence="1">
    <location>
        <begin position="292"/>
        <end position="309"/>
    </location>
</feature>
<feature type="region of interest" description="Disordered" evidence="1">
    <location>
        <begin position="1"/>
        <end position="24"/>
    </location>
</feature>
<gene>
    <name evidence="2" type="ORF">PRK78_001991</name>
</gene>
<dbReference type="AlphaFoldDB" id="A0AAF0IG15"/>
<evidence type="ECO:0000256" key="1">
    <source>
        <dbReference type="SAM" id="MobiDB-lite"/>
    </source>
</evidence>
<feature type="compositionally biased region" description="Low complexity" evidence="1">
    <location>
        <begin position="81"/>
        <end position="92"/>
    </location>
</feature>
<reference evidence="2" key="1">
    <citation type="submission" date="2023-03" db="EMBL/GenBank/DDBJ databases">
        <title>Emydomyces testavorans Genome Sequence.</title>
        <authorList>
            <person name="Hoyer L."/>
        </authorList>
    </citation>
    <scope>NUCLEOTIDE SEQUENCE</scope>
    <source>
        <strain evidence="2">16-2883</strain>
    </source>
</reference>
<protein>
    <submittedName>
        <fullName evidence="2">Uncharacterized protein</fullName>
    </submittedName>
</protein>
<proteinExistence type="predicted"/>
<evidence type="ECO:0000313" key="3">
    <source>
        <dbReference type="Proteomes" id="UP001219355"/>
    </source>
</evidence>
<evidence type="ECO:0000313" key="2">
    <source>
        <dbReference type="EMBL" id="WEW56545.1"/>
    </source>
</evidence>
<dbReference type="Proteomes" id="UP001219355">
    <property type="component" value="Chromosome 1"/>
</dbReference>
<keyword evidence="3" id="KW-1185">Reference proteome</keyword>
<accession>A0AAF0IG15</accession>
<organism evidence="2 3">
    <name type="scientific">Emydomyces testavorans</name>
    <dbReference type="NCBI Taxonomy" id="2070801"/>
    <lineage>
        <taxon>Eukaryota</taxon>
        <taxon>Fungi</taxon>
        <taxon>Dikarya</taxon>
        <taxon>Ascomycota</taxon>
        <taxon>Pezizomycotina</taxon>
        <taxon>Eurotiomycetes</taxon>
        <taxon>Eurotiomycetidae</taxon>
        <taxon>Onygenales</taxon>
        <taxon>Nannizziopsiaceae</taxon>
        <taxon>Emydomyces</taxon>
    </lineage>
</organism>
<sequence length="338" mass="38031">MKRLLNFRRHSTLKAPAEPDDIAQNDSRRSFSIIYPTARDRPDSPLCERPYVDPLTSIYLRNSCSLLVENVKHGRPSRHQTSSVNNTLSSSLDSRHTQRHYRTTPPPAATYPKDLCSVPAENVSTSLMNRLDTLSEEPSTYREDRNDSGVAMATKSNVLEYKQSIYNRPSTSDALSTAGCMHWDGFSLARSRSASNLDLWNNKNSSSPFDRCQAQALSSNPPEPLLTFSESLEQQFAMSTSLQYDYTEDRNLFISNDERHRDGDVLVSPARFVTLSSTDNSSHRFDRLPQDFSVSDSTPANPPGQNDSSSKVDKPPFSLSVTTKRWTARFSRSKHPKA</sequence>
<feature type="region of interest" description="Disordered" evidence="1">
    <location>
        <begin position="73"/>
        <end position="114"/>
    </location>
</feature>
<feature type="region of interest" description="Disordered" evidence="1">
    <location>
        <begin position="278"/>
        <end position="320"/>
    </location>
</feature>
<dbReference type="EMBL" id="CP120627">
    <property type="protein sequence ID" value="WEW56545.1"/>
    <property type="molecule type" value="Genomic_DNA"/>
</dbReference>
<name>A0AAF0IG15_9EURO</name>